<dbReference type="RefSeq" id="WP_089080176.1">
    <property type="nucleotide sequence ID" value="NZ_VFPJ01000001.1"/>
</dbReference>
<organism evidence="1 2">
    <name type="scientific">Flavobacterium branchiophilum</name>
    <dbReference type="NCBI Taxonomy" id="55197"/>
    <lineage>
        <taxon>Bacteria</taxon>
        <taxon>Pseudomonadati</taxon>
        <taxon>Bacteroidota</taxon>
        <taxon>Flavobacteriia</taxon>
        <taxon>Flavobacteriales</taxon>
        <taxon>Flavobacteriaceae</taxon>
        <taxon>Flavobacterium</taxon>
    </lineage>
</organism>
<reference evidence="1 2" key="1">
    <citation type="submission" date="2019-06" db="EMBL/GenBank/DDBJ databases">
        <title>Genomic Encyclopedia of Archaeal and Bacterial Type Strains, Phase II (KMG-II): from individual species to whole genera.</title>
        <authorList>
            <person name="Goeker M."/>
        </authorList>
    </citation>
    <scope>NUCLEOTIDE SEQUENCE [LARGE SCALE GENOMIC DNA]</scope>
    <source>
        <strain evidence="1 2">DSM 24789</strain>
    </source>
</reference>
<proteinExistence type="predicted"/>
<evidence type="ECO:0000313" key="1">
    <source>
        <dbReference type="EMBL" id="TQM40703.1"/>
    </source>
</evidence>
<gene>
    <name evidence="1" type="ORF">BC670_1607</name>
</gene>
<sequence>MWARYYDPWISIWASVDPYQFDGTYWNGDHNGGFYNQFNYNSYGYCYDNPVRLIDPNGKQTDVVNRNVIFSVDKDVQIDKSLRGRERLDAISHVRVNQNIINSAKNQKLETGTFHVYGHGWDGYFAVFDYPGTRSGSYTGVYNSENLKSWFSKYKFDSSILDKENNILIFHSCKSGEEQIGIALKISKEKQNIITVGASGPVLYSKNGEIGTASNGGSKKEKWNVFKGGKKIHSFNWDWKPNKNDIMKLFKKQKL</sequence>
<evidence type="ECO:0000313" key="2">
    <source>
        <dbReference type="Proteomes" id="UP000320773"/>
    </source>
</evidence>
<accession>A0A543G3N7</accession>
<dbReference type="AlphaFoldDB" id="A0A543G3N7"/>
<comment type="caution">
    <text evidence="1">The sequence shown here is derived from an EMBL/GenBank/DDBJ whole genome shotgun (WGS) entry which is preliminary data.</text>
</comment>
<dbReference type="Gene3D" id="2.180.10.10">
    <property type="entry name" value="RHS repeat-associated core"/>
    <property type="match status" value="1"/>
</dbReference>
<name>A0A543G3N7_9FLAO</name>
<dbReference type="Proteomes" id="UP000320773">
    <property type="component" value="Unassembled WGS sequence"/>
</dbReference>
<dbReference type="EMBL" id="VFPJ01000001">
    <property type="protein sequence ID" value="TQM40703.1"/>
    <property type="molecule type" value="Genomic_DNA"/>
</dbReference>
<protein>
    <submittedName>
        <fullName evidence="1">RHS repeat-associated protein</fullName>
    </submittedName>
</protein>